<protein>
    <submittedName>
        <fullName evidence="4">PB1 domain-containing protein</fullName>
    </submittedName>
</protein>
<feature type="compositionally biased region" description="Basic residues" evidence="1">
    <location>
        <begin position="106"/>
        <end position="118"/>
    </location>
</feature>
<accession>A0A0R3PK03</accession>
<dbReference type="Proteomes" id="UP000267027">
    <property type="component" value="Unassembled WGS sequence"/>
</dbReference>
<dbReference type="OrthoDB" id="5868217at2759"/>
<evidence type="ECO:0000313" key="4">
    <source>
        <dbReference type="WBParaSite" id="ACOC_0000485501-mRNA-1"/>
    </source>
</evidence>
<evidence type="ECO:0000256" key="1">
    <source>
        <dbReference type="SAM" id="MobiDB-lite"/>
    </source>
</evidence>
<evidence type="ECO:0000313" key="2">
    <source>
        <dbReference type="EMBL" id="VDM56441.1"/>
    </source>
</evidence>
<dbReference type="EMBL" id="UYYA01003833">
    <property type="protein sequence ID" value="VDM56441.1"/>
    <property type="molecule type" value="Genomic_DNA"/>
</dbReference>
<dbReference type="InterPro" id="IPR035127">
    <property type="entry name" value="SL4P"/>
</dbReference>
<gene>
    <name evidence="2" type="ORF">ACOC_LOCUS4856</name>
</gene>
<dbReference type="AlphaFoldDB" id="A0A0R3PK03"/>
<reference evidence="2 3" key="2">
    <citation type="submission" date="2018-11" db="EMBL/GenBank/DDBJ databases">
        <authorList>
            <consortium name="Pathogen Informatics"/>
        </authorList>
    </citation>
    <scope>NUCLEOTIDE SEQUENCE [LARGE SCALE GENOMIC DNA]</scope>
    <source>
        <strain evidence="2 3">Costa Rica</strain>
    </source>
</reference>
<keyword evidence="3" id="KW-1185">Reference proteome</keyword>
<dbReference type="STRING" id="334426.A0A0R3PK03"/>
<proteinExistence type="predicted"/>
<name>A0A0R3PK03_ANGCS</name>
<feature type="region of interest" description="Disordered" evidence="1">
    <location>
        <begin position="89"/>
        <end position="125"/>
    </location>
</feature>
<evidence type="ECO:0000313" key="3">
    <source>
        <dbReference type="Proteomes" id="UP000267027"/>
    </source>
</evidence>
<organism evidence="4">
    <name type="scientific">Angiostrongylus costaricensis</name>
    <name type="common">Nematode worm</name>
    <dbReference type="NCBI Taxonomy" id="334426"/>
    <lineage>
        <taxon>Eukaryota</taxon>
        <taxon>Metazoa</taxon>
        <taxon>Ecdysozoa</taxon>
        <taxon>Nematoda</taxon>
        <taxon>Chromadorea</taxon>
        <taxon>Rhabditida</taxon>
        <taxon>Rhabditina</taxon>
        <taxon>Rhabditomorpha</taxon>
        <taxon>Strongyloidea</taxon>
        <taxon>Metastrongylidae</taxon>
        <taxon>Angiostrongylus</taxon>
    </lineage>
</organism>
<feature type="compositionally biased region" description="Basic and acidic residues" evidence="1">
    <location>
        <begin position="89"/>
        <end position="101"/>
    </location>
</feature>
<dbReference type="WBParaSite" id="ACOC_0000485501-mRNA-1">
    <property type="protein sequence ID" value="ACOC_0000485501-mRNA-1"/>
    <property type="gene ID" value="ACOC_0000485501"/>
</dbReference>
<sequence length="271" mass="31646">MTELNSEPKAAHFKVYRESTQRFAIEYKEKDDLYQSFQKKIDELSIPPLAVYSIDNNGESIQISDADTLFGIVKDSPKARVTVCAEDDHSYSSSDTSEHKHGPSNLKRRMKIHHRSRSKSRDRSCPRDNMWSRYGPWARFWRFPGFCPEFLHDFCPYYDQPLPFRSFGSWNFPMDSRNGGHHDRMRDFEHCFDQLSLFGPFKETSCPTDPRFGYHEQMRDFDFSYDQLPPFSFSKSSCFPMDQRMGHGPFYGMGRGRGGHHRGGMRGGFHG</sequence>
<dbReference type="Pfam" id="PF17618">
    <property type="entry name" value="SL4P"/>
    <property type="match status" value="1"/>
</dbReference>
<reference evidence="4" key="1">
    <citation type="submission" date="2017-02" db="UniProtKB">
        <authorList>
            <consortium name="WormBaseParasite"/>
        </authorList>
    </citation>
    <scope>IDENTIFICATION</scope>
</reference>